<dbReference type="InterPro" id="IPR006026">
    <property type="entry name" value="Peptidase_Metallo"/>
</dbReference>
<dbReference type="Pfam" id="PF00353">
    <property type="entry name" value="HemolysinCabind"/>
    <property type="match status" value="1"/>
</dbReference>
<feature type="domain" description="Peptidase metallopeptidase" evidence="10">
    <location>
        <begin position="20"/>
        <end position="186"/>
    </location>
</feature>
<dbReference type="Proteomes" id="UP000680839">
    <property type="component" value="Chromosome"/>
</dbReference>
<dbReference type="SUPFAM" id="SSF51120">
    <property type="entry name" value="beta-Roll"/>
    <property type="match status" value="1"/>
</dbReference>
<dbReference type="Gene3D" id="2.150.10.10">
    <property type="entry name" value="Serralysin-like metalloprotease, C-terminal"/>
    <property type="match status" value="1"/>
</dbReference>
<evidence type="ECO:0000256" key="9">
    <source>
        <dbReference type="ARBA" id="ARBA00022833"/>
    </source>
</evidence>
<evidence type="ECO:0000256" key="7">
    <source>
        <dbReference type="ARBA" id="ARBA00022737"/>
    </source>
</evidence>
<evidence type="ECO:0000256" key="4">
    <source>
        <dbReference type="ARBA" id="ARBA00022525"/>
    </source>
</evidence>
<evidence type="ECO:0000313" key="11">
    <source>
        <dbReference type="EMBL" id="QWG14867.1"/>
    </source>
</evidence>
<dbReference type="InterPro" id="IPR034033">
    <property type="entry name" value="Serralysin-like"/>
</dbReference>
<evidence type="ECO:0000259" key="10">
    <source>
        <dbReference type="SMART" id="SM00235"/>
    </source>
</evidence>
<dbReference type="GO" id="GO:0004222">
    <property type="term" value="F:metalloendopeptidase activity"/>
    <property type="evidence" value="ECO:0007669"/>
    <property type="project" value="InterPro"/>
</dbReference>
<proteinExistence type="inferred from homology"/>
<evidence type="ECO:0000256" key="6">
    <source>
        <dbReference type="ARBA" id="ARBA00022723"/>
    </source>
</evidence>
<gene>
    <name evidence="11" type="ORF">KMZ29_09525</name>
</gene>
<comment type="cofactor">
    <cofactor evidence="1">
        <name>Ca(2+)</name>
        <dbReference type="ChEBI" id="CHEBI:29108"/>
    </cofactor>
</comment>
<evidence type="ECO:0000256" key="5">
    <source>
        <dbReference type="ARBA" id="ARBA00022670"/>
    </source>
</evidence>
<dbReference type="InterPro" id="IPR011049">
    <property type="entry name" value="Serralysin-like_metalloprot_C"/>
</dbReference>
<dbReference type="AlphaFoldDB" id="A0A975NGT3"/>
<dbReference type="GO" id="GO:0031012">
    <property type="term" value="C:extracellular matrix"/>
    <property type="evidence" value="ECO:0007669"/>
    <property type="project" value="InterPro"/>
</dbReference>
<dbReference type="Pfam" id="PF00413">
    <property type="entry name" value="Peptidase_M10"/>
    <property type="match status" value="1"/>
</dbReference>
<keyword evidence="5" id="KW-0645">Protease</keyword>
<protein>
    <submittedName>
        <fullName evidence="11">M10 family metallopeptidase C-terminal domain-containing protein</fullName>
    </submittedName>
</protein>
<organism evidence="11 12">
    <name type="scientific">Bradyrhizobium sediminis</name>
    <dbReference type="NCBI Taxonomy" id="2840469"/>
    <lineage>
        <taxon>Bacteria</taxon>
        <taxon>Pseudomonadati</taxon>
        <taxon>Pseudomonadota</taxon>
        <taxon>Alphaproteobacteria</taxon>
        <taxon>Hyphomicrobiales</taxon>
        <taxon>Nitrobacteraceae</taxon>
        <taxon>Bradyrhizobium</taxon>
    </lineage>
</organism>
<dbReference type="InterPro" id="IPR024079">
    <property type="entry name" value="MetalloPept_cat_dom_sf"/>
</dbReference>
<evidence type="ECO:0000256" key="3">
    <source>
        <dbReference type="ARBA" id="ARBA00009490"/>
    </source>
</evidence>
<name>A0A975NGT3_9BRAD</name>
<dbReference type="EMBL" id="CP076134">
    <property type="protein sequence ID" value="QWG14867.1"/>
    <property type="molecule type" value="Genomic_DNA"/>
</dbReference>
<dbReference type="InterPro" id="IPR001818">
    <property type="entry name" value="Pept_M10_metallopeptidase"/>
</dbReference>
<comment type="subcellular location">
    <subcellularLocation>
        <location evidence="2">Secreted</location>
    </subcellularLocation>
</comment>
<evidence type="ECO:0000256" key="8">
    <source>
        <dbReference type="ARBA" id="ARBA00022801"/>
    </source>
</evidence>
<dbReference type="InterPro" id="IPR018511">
    <property type="entry name" value="Hemolysin-typ_Ca-bd_CS"/>
</dbReference>
<dbReference type="Gene3D" id="3.40.390.10">
    <property type="entry name" value="Collagenase (Catalytic Domain)"/>
    <property type="match status" value="1"/>
</dbReference>
<dbReference type="InterPro" id="IPR001343">
    <property type="entry name" value="Hemolysn_Ca-bd"/>
</dbReference>
<keyword evidence="9" id="KW-0862">Zinc</keyword>
<comment type="similarity">
    <text evidence="3">Belongs to the peptidase M10B family.</text>
</comment>
<keyword evidence="7" id="KW-0677">Repeat</keyword>
<dbReference type="SUPFAM" id="SSF55486">
    <property type="entry name" value="Metalloproteases ('zincins'), catalytic domain"/>
    <property type="match status" value="1"/>
</dbReference>
<dbReference type="PROSITE" id="PS00330">
    <property type="entry name" value="HEMOLYSIN_CALCIUM"/>
    <property type="match status" value="1"/>
</dbReference>
<dbReference type="GO" id="GO:0005509">
    <property type="term" value="F:calcium ion binding"/>
    <property type="evidence" value="ECO:0007669"/>
    <property type="project" value="InterPro"/>
</dbReference>
<keyword evidence="6" id="KW-0479">Metal-binding</keyword>
<dbReference type="CDD" id="cd04277">
    <property type="entry name" value="ZnMc_serralysin_like"/>
    <property type="match status" value="1"/>
</dbReference>
<keyword evidence="8" id="KW-0378">Hydrolase</keyword>
<dbReference type="Pfam" id="PF08548">
    <property type="entry name" value="Peptidase_M10_C"/>
    <property type="match status" value="1"/>
</dbReference>
<dbReference type="GO" id="GO:0005615">
    <property type="term" value="C:extracellular space"/>
    <property type="evidence" value="ECO:0007669"/>
    <property type="project" value="InterPro"/>
</dbReference>
<dbReference type="Pfam" id="PF07483">
    <property type="entry name" value="W_rich_C"/>
    <property type="match status" value="5"/>
</dbReference>
<sequence length="1067" mass="109610">MATAVSVSSTGNPEIDGLLGGSRWTGTITYSFPDSPSDYPANYYGDGEPTTAGFASAPLAMQQAITYAFALIAGYTNATIQFAGTNGADIAIAQSPAANPTSYAYYPYNVPAGGDIWFGTGYDYSQARLGNYYFVTALHELGHALGLKHSQELGGVSNVAVPAAHDDSEYTVMSYRSYVGAPLTGYTAEAYGYPQTFMANDILALQTLYGADFTTHSENTVYSWSPTTGQEFINGVAQLAPGTGAGGSANRIFETVWDGNGVDTYDFSNYTTALTVNLNPGASSITSATQIAYLGNGHYASGNVYNAYLFNGDSRSYIDNAIGGSGNDSITGNAIANTLNGGAGNDTLIGGLGVDMLTGGSGADTFVFVTGDSSAVSGQHDRITDFVSGVDRIDLSGIDAISSTGGYDQFRFLGASAFDGAAGALNYSYDSSLGVTVLRGDANGDRVADFAIDISGNITLSAADLIGIVPTPVVIEALGSTSLVQIGGNFYLDSISGGTGPSLKYAGAAVVAGQFGAWAPIGAEQTASGYEVVWKNGGADQYTVWNTDSSGNPTSMTTGAMSGADYALQSLEPDFHQDLNGDGHIGLTTTVIEANGSTSLTGVGNEYFLFSSSGSGPSLKYAGAAVVAGQFGAWAPIGAEQTASGYEVVWKNGGADQYTVWNTDSSGNPTSMTTGAMSGADYALQSLEPDFHQDLNGDGHIGLTTTVIEANGSTSLTGVGNEYFLFSSSGSGPSLKYAGAAVVAGQFGAWAPIGAEQTASGYEVVWKNGGADQYTVWNTDSSGNPTSMTTGAMSGADYALQSLEPDFHQDLNGDGHIGLTTTVIEANGSTSLTGVGNEYFLFSSSGSGPSLKYAGAAVVAGQFGAWAPIGAEQTASGYEVVWKNGGADQYTVWNTDSSGNPTSMTTGAMSGADYALQSLEPDFHQDLNGDGHIGLTTTVIEANGSTSLTGVGNEYFLFSSSGSGPSLKYAGAAVVAGQFGAWAPIGAEQTASGYEVVWKNGGADQYTVWNTDSSGNPTSMTTGAMSGADYALQSLEPDFYQDLNGDGHIGLTTTVIETANHFSNWLI</sequence>
<dbReference type="GO" id="GO:0008270">
    <property type="term" value="F:zinc ion binding"/>
    <property type="evidence" value="ECO:0007669"/>
    <property type="project" value="InterPro"/>
</dbReference>
<accession>A0A975NGT3</accession>
<evidence type="ECO:0000256" key="2">
    <source>
        <dbReference type="ARBA" id="ARBA00004613"/>
    </source>
</evidence>
<dbReference type="GO" id="GO:0006508">
    <property type="term" value="P:proteolysis"/>
    <property type="evidence" value="ECO:0007669"/>
    <property type="project" value="UniProtKB-KW"/>
</dbReference>
<dbReference type="InterPro" id="IPR011121">
    <property type="entry name" value="Trp-rich_dom"/>
</dbReference>
<evidence type="ECO:0000256" key="1">
    <source>
        <dbReference type="ARBA" id="ARBA00001913"/>
    </source>
</evidence>
<reference evidence="11" key="1">
    <citation type="submission" date="2021-06" db="EMBL/GenBank/DDBJ databases">
        <title>Bradyrhizobium sp. S2-20-1 Genome sequencing.</title>
        <authorList>
            <person name="Jin L."/>
        </authorList>
    </citation>
    <scope>NUCLEOTIDE SEQUENCE</scope>
    <source>
        <strain evidence="11">S2-20-1</strain>
    </source>
</reference>
<dbReference type="RefSeq" id="WP_215623458.1">
    <property type="nucleotide sequence ID" value="NZ_CP076134.1"/>
</dbReference>
<evidence type="ECO:0000313" key="12">
    <source>
        <dbReference type="Proteomes" id="UP000680839"/>
    </source>
</evidence>
<keyword evidence="4" id="KW-0964">Secreted</keyword>
<dbReference type="PRINTS" id="PR00313">
    <property type="entry name" value="CABNDNGRPT"/>
</dbReference>
<dbReference type="InterPro" id="IPR013858">
    <property type="entry name" value="Peptidase_M10B_C"/>
</dbReference>
<dbReference type="SMART" id="SM00235">
    <property type="entry name" value="ZnMc"/>
    <property type="match status" value="1"/>
</dbReference>